<evidence type="ECO:0000256" key="1">
    <source>
        <dbReference type="ARBA" id="ARBA00005558"/>
    </source>
</evidence>
<dbReference type="RefSeq" id="WP_099644011.1">
    <property type="nucleotide sequence ID" value="NZ_NKHF01000105.1"/>
</dbReference>
<dbReference type="Proteomes" id="UP000228621">
    <property type="component" value="Unassembled WGS sequence"/>
</dbReference>
<evidence type="ECO:0000313" key="3">
    <source>
        <dbReference type="EMBL" id="PCK29709.1"/>
    </source>
</evidence>
<dbReference type="Gene3D" id="2.40.50.230">
    <property type="entry name" value="Gp5 N-terminal domain"/>
    <property type="match status" value="1"/>
</dbReference>
<dbReference type="Gene3D" id="2.30.110.50">
    <property type="match status" value="1"/>
</dbReference>
<dbReference type="Pfam" id="PF05954">
    <property type="entry name" value="Phage_GPD"/>
    <property type="match status" value="1"/>
</dbReference>
<comment type="caution">
    <text evidence="3">The sequence shown here is derived from an EMBL/GenBank/DDBJ whole genome shotgun (WGS) entry which is preliminary data.</text>
</comment>
<dbReference type="InterPro" id="IPR037026">
    <property type="entry name" value="Vgr_OB-fold_dom_sf"/>
</dbReference>
<protein>
    <submittedName>
        <fullName evidence="3">Type IV secretion protein Rhs</fullName>
    </submittedName>
</protein>
<organism evidence="3 4">
    <name type="scientific">Pseudoalteromonas piscicida</name>
    <dbReference type="NCBI Taxonomy" id="43662"/>
    <lineage>
        <taxon>Bacteria</taxon>
        <taxon>Pseudomonadati</taxon>
        <taxon>Pseudomonadota</taxon>
        <taxon>Gammaproteobacteria</taxon>
        <taxon>Alteromonadales</taxon>
        <taxon>Pseudoalteromonadaceae</taxon>
        <taxon>Pseudoalteromonas</taxon>
    </lineage>
</organism>
<keyword evidence="4" id="KW-1185">Reference proteome</keyword>
<name>A0A2A5JK17_PSEO7</name>
<evidence type="ECO:0000259" key="2">
    <source>
        <dbReference type="Pfam" id="PF04717"/>
    </source>
</evidence>
<reference evidence="4" key="1">
    <citation type="journal article" date="2019" name="Genome Announc.">
        <title>Draft Genome Sequence of Pseudoalteromonas piscicida Strain 36Y ROTHPW, an Hypersaline Seawater Isolate from the South Coast of Sonora, Mexico.</title>
        <authorList>
            <person name="Sanchez-Diaz R."/>
            <person name="Molina-Garza Z.J."/>
            <person name="Cruz-Suarez L.E."/>
            <person name="Selvin J."/>
            <person name="Kiran G.S."/>
            <person name="Ibarra-Gamez J.C."/>
            <person name="Gomez-Gil B."/>
            <person name="Galaviz-Silva L."/>
        </authorList>
    </citation>
    <scope>NUCLEOTIDE SEQUENCE [LARGE SCALE GENOMIC DNA]</scope>
    <source>
        <strain evidence="4">36Y_RITHPW</strain>
    </source>
</reference>
<accession>A0A2A5JK17</accession>
<dbReference type="SUPFAM" id="SSF69349">
    <property type="entry name" value="Phage fibre proteins"/>
    <property type="match status" value="1"/>
</dbReference>
<dbReference type="AlphaFoldDB" id="A0A2A5JK17"/>
<dbReference type="SUPFAM" id="SSF69279">
    <property type="entry name" value="Phage tail proteins"/>
    <property type="match status" value="2"/>
</dbReference>
<dbReference type="InterPro" id="IPR006531">
    <property type="entry name" value="Gp5/Vgr_OB"/>
</dbReference>
<dbReference type="NCBIfam" id="TIGR01646">
    <property type="entry name" value="vgr_GE"/>
    <property type="match status" value="1"/>
</dbReference>
<sequence length="679" mass="74130">MEMLASLADKLPTANESHFAIEIAGLSGSLFKVLSFESNNDSLCNDYQFNIEVLSEELIEPDLVIGKDVTLTITWAMSDRTISGIITEYLCHGRNHQGYVYTLSLQSLLVLLKHQRSNRVFTDMSADAIVKSVLDKAGFPAAKLQVKASSPTLEMTVQYDESDFDFVTRLMRRYGFVYGSIESTDGQANLSVFNTSSDFSSQMEEITLPYVAPTGQVRSSESVFAFSKKSSFLNAGFHLYDEDYESGSAFSLNSQNQSTVAGFGESSIYAENFTTQGDGDTLTQVHQQSIDCQRNLFIVDTDCRALRPGLTLTITDHPSYSGRYLIVSVAHKGCQSGSVEYGSKVKGLTYKNQATIIPIDVQFKAPVIKRKKVFASFNATIEQEVDDKGRYKVKLPFNQDGEGEQSKPTRLMQHYGGPGGHGMHFPLNKGTEVIVAGENGDLDRPVILGALFNDEALSPVTAENSTENKLVTKAEHTLLMDDKQGEEKIQLFTKGQENILEFNATEGSEFIKLETQKGYIDIKSKEAMTMSSQANMAAEAEKEISIRAEDAIYIQSIEANVEINAKEAVQLSADTDINIQSSQSNILFESQQNISLEAAQDISYFSVQGNVELAAQNGDFTVNAERNISIVGQGSGSIQLSQGGGKIEIDAAGNITIEANNLNLSASNIAVSGSAISHN</sequence>
<dbReference type="Gene3D" id="4.10.220.110">
    <property type="match status" value="1"/>
</dbReference>
<gene>
    <name evidence="3" type="ORF">CEX98_21295</name>
</gene>
<comment type="similarity">
    <text evidence="1">Belongs to the VgrG protein family.</text>
</comment>
<evidence type="ECO:0000313" key="4">
    <source>
        <dbReference type="Proteomes" id="UP000228621"/>
    </source>
</evidence>
<dbReference type="EMBL" id="NKHF01000105">
    <property type="protein sequence ID" value="PCK29709.1"/>
    <property type="molecule type" value="Genomic_DNA"/>
</dbReference>
<dbReference type="InterPro" id="IPR006533">
    <property type="entry name" value="T6SS_Vgr_RhsGE"/>
</dbReference>
<dbReference type="OrthoDB" id="9762420at2"/>
<dbReference type="Pfam" id="PF04717">
    <property type="entry name" value="Phage_base_V"/>
    <property type="match status" value="1"/>
</dbReference>
<dbReference type="InterPro" id="IPR017847">
    <property type="entry name" value="T6SS_RhsGE_Vgr_subset"/>
</dbReference>
<dbReference type="Gene3D" id="3.55.50.10">
    <property type="entry name" value="Baseplate protein-like domains"/>
    <property type="match status" value="1"/>
</dbReference>
<dbReference type="NCBIfam" id="TIGR03361">
    <property type="entry name" value="VI_Rhs_Vgr"/>
    <property type="match status" value="1"/>
</dbReference>
<feature type="domain" description="Gp5/Type VI secretion system Vgr protein OB-fold" evidence="2">
    <location>
        <begin position="379"/>
        <end position="452"/>
    </location>
</feature>
<proteinExistence type="inferred from homology"/>
<dbReference type="SUPFAM" id="SSF69255">
    <property type="entry name" value="gp5 N-terminal domain-like"/>
    <property type="match status" value="1"/>
</dbReference>